<dbReference type="EMBL" id="LDOV01000022">
    <property type="protein sequence ID" value="KLV00385.1"/>
    <property type="molecule type" value="Genomic_DNA"/>
</dbReference>
<keyword evidence="1" id="KW-0472">Membrane</keyword>
<dbReference type="RefSeq" id="WP_047874651.1">
    <property type="nucleotide sequence ID" value="NZ_BMYC01000004.1"/>
</dbReference>
<keyword evidence="1" id="KW-0812">Transmembrane</keyword>
<feature type="transmembrane region" description="Helical" evidence="1">
    <location>
        <begin position="6"/>
        <end position="29"/>
    </location>
</feature>
<feature type="transmembrane region" description="Helical" evidence="1">
    <location>
        <begin position="203"/>
        <end position="220"/>
    </location>
</feature>
<reference evidence="2 3" key="1">
    <citation type="submission" date="2015-05" db="EMBL/GenBank/DDBJ databases">
        <title>Photobacterium galathea sp. nov.</title>
        <authorList>
            <person name="Machado H."/>
            <person name="Gram L."/>
        </authorList>
    </citation>
    <scope>NUCLEOTIDE SEQUENCE [LARGE SCALE GENOMIC DNA]</scope>
    <source>
        <strain evidence="2 3">DSM 25995</strain>
    </source>
</reference>
<organism evidence="2 3">
    <name type="scientific">Photobacterium aphoticum</name>
    <dbReference type="NCBI Taxonomy" id="754436"/>
    <lineage>
        <taxon>Bacteria</taxon>
        <taxon>Pseudomonadati</taxon>
        <taxon>Pseudomonadota</taxon>
        <taxon>Gammaproteobacteria</taxon>
        <taxon>Vibrionales</taxon>
        <taxon>Vibrionaceae</taxon>
        <taxon>Photobacterium</taxon>
    </lineage>
</organism>
<feature type="transmembrane region" description="Helical" evidence="1">
    <location>
        <begin position="176"/>
        <end position="197"/>
    </location>
</feature>
<sequence length="564" mass="65202">MDVLLIAALVLMTLFTVIIIIGIQIEIIMGKCTRRKLLKEHAVPDNLSASLSDRQLTALRKIYGKRFKDNKVYRLNGPLYEGKQTRFFNSDTLAINGIRIETWHLPYSPITITKSEEFYHGEFNASEILSKCKEKSSVYTEGVIYKDCFYITKINDFDILDELTEHFSKSQHVSDIYMLGMFAIFPVTGWGINWFIVALDASAGSFFAVPCIIGLLIFSLRMTYLLTRVYTVEGVFCPLSDRRYSIQDKYRFGDDDDDTEEDVEDNCVVGTIDGAFIKSQYPLECGKYYQLLVAPEPLSQSYFFDVKKINGEKYTDEEDACPELFLLVVLFGLIFSLQFLFSAQSAYQEDAKPYYEHNLEKFDTPKLSQYVVTDKQLEKTEIGDLLQITELYYSHVNQHFLLFRDDAGSVNAAFKRYCTSGQYHQAVNFARKYMDIRRTIFMLNGIGVENYSYASVTRPRNDVLNDDVCDTRGDLLRYVGCPGCEKINTENWQLIVTGIDRDKNIFYVTNDLDVYYYAVNKDHYLIAIVNMIASVIYLFLGLVFVWMKRRIRKINDSPDILWVK</sequence>
<evidence type="ECO:0000256" key="1">
    <source>
        <dbReference type="SAM" id="Phobius"/>
    </source>
</evidence>
<comment type="caution">
    <text evidence="2">The sequence shown here is derived from an EMBL/GenBank/DDBJ whole genome shotgun (WGS) entry which is preliminary data.</text>
</comment>
<proteinExistence type="predicted"/>
<accession>A0A0J1GKW1</accession>
<evidence type="ECO:0000313" key="2">
    <source>
        <dbReference type="EMBL" id="KLV00385.1"/>
    </source>
</evidence>
<gene>
    <name evidence="2" type="ORF">ABT58_11960</name>
</gene>
<keyword evidence="1" id="KW-1133">Transmembrane helix</keyword>
<dbReference type="Proteomes" id="UP000036426">
    <property type="component" value="Unassembled WGS sequence"/>
</dbReference>
<dbReference type="AlphaFoldDB" id="A0A0J1GKW1"/>
<dbReference type="OrthoDB" id="5832502at2"/>
<feature type="transmembrane region" description="Helical" evidence="1">
    <location>
        <begin position="324"/>
        <end position="341"/>
    </location>
</feature>
<dbReference type="PATRIC" id="fig|754436.4.peg.2538"/>
<name>A0A0J1GKW1_9GAMM</name>
<evidence type="ECO:0000313" key="3">
    <source>
        <dbReference type="Proteomes" id="UP000036426"/>
    </source>
</evidence>
<feature type="transmembrane region" description="Helical" evidence="1">
    <location>
        <begin position="524"/>
        <end position="547"/>
    </location>
</feature>
<keyword evidence="3" id="KW-1185">Reference proteome</keyword>
<protein>
    <submittedName>
        <fullName evidence="2">Uncharacterized protein</fullName>
    </submittedName>
</protein>